<keyword evidence="7 11" id="KW-0067">ATP-binding</keyword>
<dbReference type="GeneID" id="100904104"/>
<dbReference type="InterPro" id="IPR000719">
    <property type="entry name" value="Prot_kinase_dom"/>
</dbReference>
<accession>A0AAJ6QYA6</accession>
<comment type="catalytic activity">
    <reaction evidence="9">
        <text>L-threonyl-[protein] + ATP = O-phospho-L-threonyl-[protein] + ADP + H(+)</text>
        <dbReference type="Rhea" id="RHEA:46608"/>
        <dbReference type="Rhea" id="RHEA-COMP:11060"/>
        <dbReference type="Rhea" id="RHEA-COMP:11605"/>
        <dbReference type="ChEBI" id="CHEBI:15378"/>
        <dbReference type="ChEBI" id="CHEBI:30013"/>
        <dbReference type="ChEBI" id="CHEBI:30616"/>
        <dbReference type="ChEBI" id="CHEBI:61977"/>
        <dbReference type="ChEBI" id="CHEBI:456216"/>
        <dbReference type="EC" id="2.7.11.1"/>
    </reaction>
</comment>
<comment type="catalytic activity">
    <reaction evidence="10">
        <text>L-seryl-[protein] + ATP = O-phospho-L-seryl-[protein] + ADP + H(+)</text>
        <dbReference type="Rhea" id="RHEA:17989"/>
        <dbReference type="Rhea" id="RHEA-COMP:9863"/>
        <dbReference type="Rhea" id="RHEA-COMP:11604"/>
        <dbReference type="ChEBI" id="CHEBI:15378"/>
        <dbReference type="ChEBI" id="CHEBI:29999"/>
        <dbReference type="ChEBI" id="CHEBI:30616"/>
        <dbReference type="ChEBI" id="CHEBI:83421"/>
        <dbReference type="ChEBI" id="CHEBI:456216"/>
        <dbReference type="EC" id="2.7.11.1"/>
    </reaction>
</comment>
<dbReference type="PROSITE" id="PS00107">
    <property type="entry name" value="PROTEIN_KINASE_ATP"/>
    <property type="match status" value="1"/>
</dbReference>
<evidence type="ECO:0000256" key="7">
    <source>
        <dbReference type="ARBA" id="ARBA00022840"/>
    </source>
</evidence>
<keyword evidence="13" id="KW-1185">Reference proteome</keyword>
<keyword evidence="4" id="KW-0808">Transferase</keyword>
<feature type="binding site" evidence="11">
    <location>
        <position position="213"/>
    </location>
    <ligand>
        <name>ATP</name>
        <dbReference type="ChEBI" id="CHEBI:30616"/>
    </ligand>
</feature>
<reference evidence="14" key="1">
    <citation type="submission" date="2025-08" db="UniProtKB">
        <authorList>
            <consortium name="RefSeq"/>
        </authorList>
    </citation>
    <scope>IDENTIFICATION</scope>
</reference>
<evidence type="ECO:0000256" key="5">
    <source>
        <dbReference type="ARBA" id="ARBA00022741"/>
    </source>
</evidence>
<dbReference type="InterPro" id="IPR008271">
    <property type="entry name" value="Ser/Thr_kinase_AS"/>
</dbReference>
<gene>
    <name evidence="14" type="primary">LOC100904104</name>
</gene>
<evidence type="ECO:0000256" key="10">
    <source>
        <dbReference type="ARBA" id="ARBA00048679"/>
    </source>
</evidence>
<dbReference type="InterPro" id="IPR050236">
    <property type="entry name" value="Ser_Thr_kinase_AGC"/>
</dbReference>
<evidence type="ECO:0000256" key="9">
    <source>
        <dbReference type="ARBA" id="ARBA00047899"/>
    </source>
</evidence>
<dbReference type="Gene3D" id="3.30.200.20">
    <property type="entry name" value="Phosphorylase Kinase, domain 1"/>
    <property type="match status" value="1"/>
</dbReference>
<dbReference type="InterPro" id="IPR011009">
    <property type="entry name" value="Kinase-like_dom_sf"/>
</dbReference>
<evidence type="ECO:0000256" key="6">
    <source>
        <dbReference type="ARBA" id="ARBA00022777"/>
    </source>
</evidence>
<proteinExistence type="predicted"/>
<dbReference type="PANTHER" id="PTHR24356:SF1">
    <property type="entry name" value="SERINE_THREONINE-PROTEIN KINASE GREATWALL"/>
    <property type="match status" value="1"/>
</dbReference>
<dbReference type="PROSITE" id="PS00108">
    <property type="entry name" value="PROTEIN_KINASE_ST"/>
    <property type="match status" value="1"/>
</dbReference>
<feature type="domain" description="Protein kinase" evidence="12">
    <location>
        <begin position="186"/>
        <end position="449"/>
    </location>
</feature>
<dbReference type="GO" id="GO:0004674">
    <property type="term" value="F:protein serine/threonine kinase activity"/>
    <property type="evidence" value="ECO:0007669"/>
    <property type="project" value="UniProtKB-KW"/>
</dbReference>
<keyword evidence="6" id="KW-0418">Kinase</keyword>
<evidence type="ECO:0000313" key="14">
    <source>
        <dbReference type="RefSeq" id="XP_003747793.1"/>
    </source>
</evidence>
<dbReference type="RefSeq" id="XP_003747793.1">
    <property type="nucleotide sequence ID" value="XM_003747745.1"/>
</dbReference>
<evidence type="ECO:0000256" key="2">
    <source>
        <dbReference type="ARBA" id="ARBA00022148"/>
    </source>
</evidence>
<evidence type="ECO:0000256" key="4">
    <source>
        <dbReference type="ARBA" id="ARBA00022679"/>
    </source>
</evidence>
<dbReference type="Pfam" id="PF00069">
    <property type="entry name" value="Pkinase"/>
    <property type="match status" value="1"/>
</dbReference>
<dbReference type="PANTHER" id="PTHR24356">
    <property type="entry name" value="SERINE/THREONINE-PROTEIN KINASE"/>
    <property type="match status" value="1"/>
</dbReference>
<sequence>MPEDPSEEIIDKHAESRLTDGISRRELLVELFRRMRGAARMVLNRKPKLVKTVEYVLRSFLQRESRMSLDRFPREHFCTQQVVLVGIFVLHGLQSRTLTFLELREDLGNLAYLLDFLRLHHPKDAAFMQAYLRKYLAMLEELCSIFEKATQVIRTDWASLKDAYQRFETLPPSVERELFVPPVAEIVPSKLLGAGGFGACYKVKIGGAVLVGKLIPLERMKSPKHACLDKVVASVISSPFLIAYHSCFSTDRAYVTIMECVKGVDLNRLIKRGEPLDPVAIPLILAQLGLAVRYLHFRGFIHRDIKPANIMVLLGCRMKLIDFDTCKICTSLYGDGYTRSFRSRTFGEFRDSEVAGTLVFFSPETIARESYGRATDFWAIGVTAFIMGSGKLPFRGNDENVRKNIWAAEYPPLRNQPRLAQLIARLLVRDPKRRITTARFEEYQMEEIFRDVNWEKLDVDHLHEMKQFSDLMQHHDDGGWSLIEKSERKLKKKTRFQLKFSDVADAPKQEKLFTFSSNSFHKFLVTRSRNQGSDVNFVIHEGYDFIPEFTERRQRVTYRFQDALKWQSYNTGPRSSPSERSARL</sequence>
<dbReference type="SUPFAM" id="SSF56112">
    <property type="entry name" value="Protein kinase-like (PK-like)"/>
    <property type="match status" value="1"/>
</dbReference>
<keyword evidence="5 11" id="KW-0547">Nucleotide-binding</keyword>
<dbReference type="Proteomes" id="UP000694867">
    <property type="component" value="Unplaced"/>
</dbReference>
<evidence type="ECO:0000259" key="12">
    <source>
        <dbReference type="PROSITE" id="PS50011"/>
    </source>
</evidence>
<evidence type="ECO:0000256" key="11">
    <source>
        <dbReference type="PROSITE-ProRule" id="PRU10141"/>
    </source>
</evidence>
<dbReference type="AlphaFoldDB" id="A0AAJ6QYA6"/>
<protein>
    <recommendedName>
        <fullName evidence="2">Serine/threonine-protein kinase greatwall</fullName>
        <ecNumber evidence="1">2.7.11.1</ecNumber>
    </recommendedName>
    <alternativeName>
        <fullName evidence="8">Microtubule-associated serine/threonine-protein kinase-like</fullName>
    </alternativeName>
</protein>
<dbReference type="KEGG" id="goe:100904104"/>
<dbReference type="EC" id="2.7.11.1" evidence="1"/>
<evidence type="ECO:0000256" key="3">
    <source>
        <dbReference type="ARBA" id="ARBA00022527"/>
    </source>
</evidence>
<evidence type="ECO:0000256" key="8">
    <source>
        <dbReference type="ARBA" id="ARBA00033099"/>
    </source>
</evidence>
<dbReference type="SMART" id="SM00220">
    <property type="entry name" value="S_TKc"/>
    <property type="match status" value="1"/>
</dbReference>
<dbReference type="InterPro" id="IPR017441">
    <property type="entry name" value="Protein_kinase_ATP_BS"/>
</dbReference>
<evidence type="ECO:0000313" key="13">
    <source>
        <dbReference type="Proteomes" id="UP000694867"/>
    </source>
</evidence>
<name>A0AAJ6QYA6_9ACAR</name>
<dbReference type="Gene3D" id="1.10.510.10">
    <property type="entry name" value="Transferase(Phosphotransferase) domain 1"/>
    <property type="match status" value="1"/>
</dbReference>
<dbReference type="GO" id="GO:0005524">
    <property type="term" value="F:ATP binding"/>
    <property type="evidence" value="ECO:0007669"/>
    <property type="project" value="UniProtKB-UniRule"/>
</dbReference>
<dbReference type="PROSITE" id="PS50011">
    <property type="entry name" value="PROTEIN_KINASE_DOM"/>
    <property type="match status" value="1"/>
</dbReference>
<evidence type="ECO:0000256" key="1">
    <source>
        <dbReference type="ARBA" id="ARBA00012513"/>
    </source>
</evidence>
<organism evidence="13 14">
    <name type="scientific">Galendromus occidentalis</name>
    <name type="common">western predatory mite</name>
    <dbReference type="NCBI Taxonomy" id="34638"/>
    <lineage>
        <taxon>Eukaryota</taxon>
        <taxon>Metazoa</taxon>
        <taxon>Ecdysozoa</taxon>
        <taxon>Arthropoda</taxon>
        <taxon>Chelicerata</taxon>
        <taxon>Arachnida</taxon>
        <taxon>Acari</taxon>
        <taxon>Parasitiformes</taxon>
        <taxon>Mesostigmata</taxon>
        <taxon>Gamasina</taxon>
        <taxon>Phytoseioidea</taxon>
        <taxon>Phytoseiidae</taxon>
        <taxon>Typhlodrominae</taxon>
        <taxon>Galendromus</taxon>
    </lineage>
</organism>
<keyword evidence="3" id="KW-0723">Serine/threonine-protein kinase</keyword>